<reference evidence="1" key="1">
    <citation type="submission" date="2021-06" db="EMBL/GenBank/DDBJ databases">
        <authorList>
            <person name="Kallberg Y."/>
            <person name="Tangrot J."/>
            <person name="Rosling A."/>
        </authorList>
    </citation>
    <scope>NUCLEOTIDE SEQUENCE</scope>
    <source>
        <strain evidence="1">MT106</strain>
    </source>
</reference>
<dbReference type="OrthoDB" id="2443973at2759"/>
<protein>
    <submittedName>
        <fullName evidence="1">7130_t:CDS:1</fullName>
    </submittedName>
</protein>
<accession>A0A9N8ZYM2</accession>
<name>A0A9N8ZYM2_9GLOM</name>
<dbReference type="Proteomes" id="UP000789831">
    <property type="component" value="Unassembled WGS sequence"/>
</dbReference>
<sequence>MEGLAGLFTDSASSGKLANFSLTDFGTNLKKAKVSFGNVNLGIYKQGKRKLPKPIFHDQESEKELYNLVSQLKYKGHYYASLRNFKNSIIMNFTAEDFARGLYFSTFTFNNFQKELKFSFTLGTTKGKNCPFPNCQQPHFYQTVPIATSSFLAEKKTAKKRLDRDLEGVNDLFAYALRFIHEH</sequence>
<proteinExistence type="predicted"/>
<dbReference type="EMBL" id="CAJVPL010000573">
    <property type="protein sequence ID" value="CAG8511155.1"/>
    <property type="molecule type" value="Genomic_DNA"/>
</dbReference>
<evidence type="ECO:0000313" key="1">
    <source>
        <dbReference type="EMBL" id="CAG8511155.1"/>
    </source>
</evidence>
<keyword evidence="2" id="KW-1185">Reference proteome</keyword>
<organism evidence="1 2">
    <name type="scientific">Ambispora gerdemannii</name>
    <dbReference type="NCBI Taxonomy" id="144530"/>
    <lineage>
        <taxon>Eukaryota</taxon>
        <taxon>Fungi</taxon>
        <taxon>Fungi incertae sedis</taxon>
        <taxon>Mucoromycota</taxon>
        <taxon>Glomeromycotina</taxon>
        <taxon>Glomeromycetes</taxon>
        <taxon>Archaeosporales</taxon>
        <taxon>Ambisporaceae</taxon>
        <taxon>Ambispora</taxon>
    </lineage>
</organism>
<dbReference type="AlphaFoldDB" id="A0A9N8ZYM2"/>
<evidence type="ECO:0000313" key="2">
    <source>
        <dbReference type="Proteomes" id="UP000789831"/>
    </source>
</evidence>
<comment type="caution">
    <text evidence="1">The sequence shown here is derived from an EMBL/GenBank/DDBJ whole genome shotgun (WGS) entry which is preliminary data.</text>
</comment>
<gene>
    <name evidence="1" type="ORF">AGERDE_LOCUS4749</name>
</gene>